<evidence type="ECO:0000313" key="2">
    <source>
        <dbReference type="EMBL" id="MED6134797.1"/>
    </source>
</evidence>
<reference evidence="2 3" key="1">
    <citation type="journal article" date="2023" name="Plants (Basel)">
        <title>Bridging the Gap: Combining Genomics and Transcriptomics Approaches to Understand Stylosanthes scabra, an Orphan Legume from the Brazilian Caatinga.</title>
        <authorList>
            <person name="Ferreira-Neto J.R.C."/>
            <person name="da Silva M.D."/>
            <person name="Binneck E."/>
            <person name="de Melo N.F."/>
            <person name="da Silva R.H."/>
            <person name="de Melo A.L.T.M."/>
            <person name="Pandolfi V."/>
            <person name="Bustamante F.O."/>
            <person name="Brasileiro-Vidal A.C."/>
            <person name="Benko-Iseppon A.M."/>
        </authorList>
    </citation>
    <scope>NUCLEOTIDE SEQUENCE [LARGE SCALE GENOMIC DNA]</scope>
    <source>
        <tissue evidence="2">Leaves</tissue>
    </source>
</reference>
<sequence>MIKGKEYYVEYEGIHQICFCCGRIDHDQKNCPTKKNTTEKMVNSEDLNNNENREENQRNMTETNHQTFNAGKEIRVQDSGKQPAKEKSNEFGNWMVVQGPKRGRRNQIEESHRFGEGTSKQKEHQHAKGNQSRFNVLTIEETQEENNNEEVEKQTNGEQEGSNKQGSNNKSPKVAKTTESKETNKSSIQPENPRSTNPSISTRNLSKENQETVVARYNENWKPEDDSTQIQDTMEEDTQEVENNIGEGRPPDPGEENNIHNIHMNTDLQKQIE</sequence>
<proteinExistence type="predicted"/>
<feature type="compositionally biased region" description="Basic and acidic residues" evidence="1">
    <location>
        <begin position="72"/>
        <end position="89"/>
    </location>
</feature>
<organism evidence="2 3">
    <name type="scientific">Stylosanthes scabra</name>
    <dbReference type="NCBI Taxonomy" id="79078"/>
    <lineage>
        <taxon>Eukaryota</taxon>
        <taxon>Viridiplantae</taxon>
        <taxon>Streptophyta</taxon>
        <taxon>Embryophyta</taxon>
        <taxon>Tracheophyta</taxon>
        <taxon>Spermatophyta</taxon>
        <taxon>Magnoliopsida</taxon>
        <taxon>eudicotyledons</taxon>
        <taxon>Gunneridae</taxon>
        <taxon>Pentapetalae</taxon>
        <taxon>rosids</taxon>
        <taxon>fabids</taxon>
        <taxon>Fabales</taxon>
        <taxon>Fabaceae</taxon>
        <taxon>Papilionoideae</taxon>
        <taxon>50 kb inversion clade</taxon>
        <taxon>dalbergioids sensu lato</taxon>
        <taxon>Dalbergieae</taxon>
        <taxon>Pterocarpus clade</taxon>
        <taxon>Stylosanthes</taxon>
    </lineage>
</organism>
<evidence type="ECO:0000313" key="3">
    <source>
        <dbReference type="Proteomes" id="UP001341840"/>
    </source>
</evidence>
<comment type="caution">
    <text evidence="2">The sequence shown here is derived from an EMBL/GenBank/DDBJ whole genome shotgun (WGS) entry which is preliminary data.</text>
</comment>
<keyword evidence="3" id="KW-1185">Reference proteome</keyword>
<name>A0ABU6SEH1_9FABA</name>
<protein>
    <recommendedName>
        <fullName evidence="4">CCHC-type domain-containing protein</fullName>
    </recommendedName>
</protein>
<dbReference type="EMBL" id="JASCZI010060632">
    <property type="protein sequence ID" value="MED6134797.1"/>
    <property type="molecule type" value="Genomic_DNA"/>
</dbReference>
<accession>A0ABU6SEH1</accession>
<dbReference type="Proteomes" id="UP001341840">
    <property type="component" value="Unassembled WGS sequence"/>
</dbReference>
<feature type="compositionally biased region" description="Basic and acidic residues" evidence="1">
    <location>
        <begin position="106"/>
        <end position="126"/>
    </location>
</feature>
<feature type="compositionally biased region" description="Polar residues" evidence="1">
    <location>
        <begin position="157"/>
        <end position="171"/>
    </location>
</feature>
<feature type="region of interest" description="Disordered" evidence="1">
    <location>
        <begin position="48"/>
        <end position="273"/>
    </location>
</feature>
<feature type="compositionally biased region" description="Polar residues" evidence="1">
    <location>
        <begin position="259"/>
        <end position="273"/>
    </location>
</feature>
<evidence type="ECO:0000256" key="1">
    <source>
        <dbReference type="SAM" id="MobiDB-lite"/>
    </source>
</evidence>
<evidence type="ECO:0008006" key="4">
    <source>
        <dbReference type="Google" id="ProtNLM"/>
    </source>
</evidence>
<gene>
    <name evidence="2" type="ORF">PIB30_040321</name>
</gene>
<feature type="compositionally biased region" description="Polar residues" evidence="1">
    <location>
        <begin position="185"/>
        <end position="204"/>
    </location>
</feature>